<protein>
    <submittedName>
        <fullName evidence="1">DUF3301 domain-containing protein</fullName>
    </submittedName>
</protein>
<reference evidence="2" key="1">
    <citation type="journal article" date="2019" name="Int. J. Syst. Evol. Microbiol.">
        <title>The Global Catalogue of Microorganisms (GCM) 10K type strain sequencing project: providing services to taxonomists for standard genome sequencing and annotation.</title>
        <authorList>
            <consortium name="The Broad Institute Genomics Platform"/>
            <consortium name="The Broad Institute Genome Sequencing Center for Infectious Disease"/>
            <person name="Wu L."/>
            <person name="Ma J."/>
        </authorList>
    </citation>
    <scope>NUCLEOTIDE SEQUENCE [LARGE SCALE GENOMIC DNA]</scope>
    <source>
        <strain evidence="2">KCTC 42730</strain>
    </source>
</reference>
<comment type="caution">
    <text evidence="1">The sequence shown here is derived from an EMBL/GenBank/DDBJ whole genome shotgun (WGS) entry which is preliminary data.</text>
</comment>
<proteinExistence type="predicted"/>
<dbReference type="EMBL" id="JBHRSD010000007">
    <property type="protein sequence ID" value="MFC3031663.1"/>
    <property type="molecule type" value="Genomic_DNA"/>
</dbReference>
<dbReference type="RefSeq" id="WP_377121128.1">
    <property type="nucleotide sequence ID" value="NZ_JBHRSD010000007.1"/>
</dbReference>
<gene>
    <name evidence="1" type="ORF">ACFOEE_03910</name>
</gene>
<sequence>MITLWTLLLASGIIALFWMSRIVADAAKRHAEHQAKQLNVQLLSVACKKWRPGIVRGGKPGIKSEFMFEFCSDGNTVYQGSLQLENERLVKIDVPPYRMG</sequence>
<name>A0ABV7CGF4_9GAMM</name>
<evidence type="ECO:0000313" key="2">
    <source>
        <dbReference type="Proteomes" id="UP001595453"/>
    </source>
</evidence>
<keyword evidence="2" id="KW-1185">Reference proteome</keyword>
<dbReference type="InterPro" id="IPR021732">
    <property type="entry name" value="DUF3301"/>
</dbReference>
<accession>A0ABV7CGF4</accession>
<dbReference type="Pfam" id="PF11743">
    <property type="entry name" value="DUF3301"/>
    <property type="match status" value="1"/>
</dbReference>
<evidence type="ECO:0000313" key="1">
    <source>
        <dbReference type="EMBL" id="MFC3031663.1"/>
    </source>
</evidence>
<organism evidence="1 2">
    <name type="scientific">Pseudoalteromonas fenneropenaei</name>
    <dbReference type="NCBI Taxonomy" id="1737459"/>
    <lineage>
        <taxon>Bacteria</taxon>
        <taxon>Pseudomonadati</taxon>
        <taxon>Pseudomonadota</taxon>
        <taxon>Gammaproteobacteria</taxon>
        <taxon>Alteromonadales</taxon>
        <taxon>Pseudoalteromonadaceae</taxon>
        <taxon>Pseudoalteromonas</taxon>
    </lineage>
</organism>
<dbReference type="Proteomes" id="UP001595453">
    <property type="component" value="Unassembled WGS sequence"/>
</dbReference>